<name>A0A5M3MTJ4_CONPW</name>
<dbReference type="KEGG" id="cput:CONPUDRAFT_164679"/>
<organism evidence="1 2">
    <name type="scientific">Coniophora puteana (strain RWD-64-598)</name>
    <name type="common">Brown rot fungus</name>
    <dbReference type="NCBI Taxonomy" id="741705"/>
    <lineage>
        <taxon>Eukaryota</taxon>
        <taxon>Fungi</taxon>
        <taxon>Dikarya</taxon>
        <taxon>Basidiomycota</taxon>
        <taxon>Agaricomycotina</taxon>
        <taxon>Agaricomycetes</taxon>
        <taxon>Agaricomycetidae</taxon>
        <taxon>Boletales</taxon>
        <taxon>Coniophorineae</taxon>
        <taxon>Coniophoraceae</taxon>
        <taxon>Coniophora</taxon>
    </lineage>
</organism>
<sequence length="159" mass="18847">MPGKIYARGFVVDMDALRRYLNAFNFSKYDLPPLQPTDPNPERRVGAYYTRMERVQSEALRKGIQLEFLYWFVAQSRETGDFRTYFFIPTGRTCEKAVRECWPLFDKDKKRLRHFLTTAKSLLPEDKQETCALKREDLRWRAVSETALFPNLHPMVNVD</sequence>
<dbReference type="RefSeq" id="XP_007767820.1">
    <property type="nucleotide sequence ID" value="XM_007769630.1"/>
</dbReference>
<evidence type="ECO:0000313" key="1">
    <source>
        <dbReference type="EMBL" id="EIW81985.1"/>
    </source>
</evidence>
<dbReference type="GeneID" id="19205195"/>
<comment type="caution">
    <text evidence="1">The sequence shown here is derived from an EMBL/GenBank/DDBJ whole genome shotgun (WGS) entry which is preliminary data.</text>
</comment>
<gene>
    <name evidence="1" type="ORF">CONPUDRAFT_164679</name>
</gene>
<proteinExistence type="predicted"/>
<dbReference type="Proteomes" id="UP000053558">
    <property type="component" value="Unassembled WGS sequence"/>
</dbReference>
<keyword evidence="2" id="KW-1185">Reference proteome</keyword>
<evidence type="ECO:0000313" key="2">
    <source>
        <dbReference type="Proteomes" id="UP000053558"/>
    </source>
</evidence>
<protein>
    <submittedName>
        <fullName evidence="1">Uncharacterized protein</fullName>
    </submittedName>
</protein>
<accession>A0A5M3MTJ4</accession>
<reference evidence="2" key="1">
    <citation type="journal article" date="2012" name="Science">
        <title>The Paleozoic origin of enzymatic lignin decomposition reconstructed from 31 fungal genomes.</title>
        <authorList>
            <person name="Floudas D."/>
            <person name="Binder M."/>
            <person name="Riley R."/>
            <person name="Barry K."/>
            <person name="Blanchette R.A."/>
            <person name="Henrissat B."/>
            <person name="Martinez A.T."/>
            <person name="Otillar R."/>
            <person name="Spatafora J.W."/>
            <person name="Yadav J.S."/>
            <person name="Aerts A."/>
            <person name="Benoit I."/>
            <person name="Boyd A."/>
            <person name="Carlson A."/>
            <person name="Copeland A."/>
            <person name="Coutinho P.M."/>
            <person name="de Vries R.P."/>
            <person name="Ferreira P."/>
            <person name="Findley K."/>
            <person name="Foster B."/>
            <person name="Gaskell J."/>
            <person name="Glotzer D."/>
            <person name="Gorecki P."/>
            <person name="Heitman J."/>
            <person name="Hesse C."/>
            <person name="Hori C."/>
            <person name="Igarashi K."/>
            <person name="Jurgens J.A."/>
            <person name="Kallen N."/>
            <person name="Kersten P."/>
            <person name="Kohler A."/>
            <person name="Kuees U."/>
            <person name="Kumar T.K.A."/>
            <person name="Kuo A."/>
            <person name="LaButti K."/>
            <person name="Larrondo L.F."/>
            <person name="Lindquist E."/>
            <person name="Ling A."/>
            <person name="Lombard V."/>
            <person name="Lucas S."/>
            <person name="Lundell T."/>
            <person name="Martin R."/>
            <person name="McLaughlin D.J."/>
            <person name="Morgenstern I."/>
            <person name="Morin E."/>
            <person name="Murat C."/>
            <person name="Nagy L.G."/>
            <person name="Nolan M."/>
            <person name="Ohm R.A."/>
            <person name="Patyshakuliyeva A."/>
            <person name="Rokas A."/>
            <person name="Ruiz-Duenas F.J."/>
            <person name="Sabat G."/>
            <person name="Salamov A."/>
            <person name="Samejima M."/>
            <person name="Schmutz J."/>
            <person name="Slot J.C."/>
            <person name="St John F."/>
            <person name="Stenlid J."/>
            <person name="Sun H."/>
            <person name="Sun S."/>
            <person name="Syed K."/>
            <person name="Tsang A."/>
            <person name="Wiebenga A."/>
            <person name="Young D."/>
            <person name="Pisabarro A."/>
            <person name="Eastwood D.C."/>
            <person name="Martin F."/>
            <person name="Cullen D."/>
            <person name="Grigoriev I.V."/>
            <person name="Hibbett D.S."/>
        </authorList>
    </citation>
    <scope>NUCLEOTIDE SEQUENCE [LARGE SCALE GENOMIC DNA]</scope>
    <source>
        <strain evidence="2">RWD-64-598 SS2</strain>
    </source>
</reference>
<dbReference type="EMBL" id="JH711577">
    <property type="protein sequence ID" value="EIW81985.1"/>
    <property type="molecule type" value="Genomic_DNA"/>
</dbReference>
<dbReference type="AlphaFoldDB" id="A0A5M3MTJ4"/>